<dbReference type="AlphaFoldDB" id="A0A915DP75"/>
<comment type="similarity">
    <text evidence="2 8">Belongs to the mitochondrial carrier (TC 2.A.29) family.</text>
</comment>
<sequence length="241" mass="26972">MKYERSTSEKTKDEKKTISKTKRYSFRAALRFVLKTYQQTGFLSLFRGNSATMARVIPFASIQFASHEQYKHLLNVDKNGNHTPVKRFLIGSLAATTATIFTYPLDTAKARLSVSSYMTTGTYEIGLRPTILGAMANAGAKETGRPINPLNTMVFGALAGIVGQTTSYPLDIIRRRMQTNRIPPNHGLLLALNEVRLNEGFVNGLYKGLSMNWLKGPIAVGISFTVYDHLFLCLKFFMEEK</sequence>
<evidence type="ECO:0000256" key="1">
    <source>
        <dbReference type="ARBA" id="ARBA00004141"/>
    </source>
</evidence>
<dbReference type="Proteomes" id="UP000887574">
    <property type="component" value="Unplaced"/>
</dbReference>
<dbReference type="WBParaSite" id="jg21453.2">
    <property type="protein sequence ID" value="jg21453.2"/>
    <property type="gene ID" value="jg21453"/>
</dbReference>
<dbReference type="PANTHER" id="PTHR24089">
    <property type="entry name" value="SOLUTE CARRIER FAMILY 25"/>
    <property type="match status" value="1"/>
</dbReference>
<dbReference type="Gene3D" id="1.50.40.10">
    <property type="entry name" value="Mitochondrial carrier domain"/>
    <property type="match status" value="2"/>
</dbReference>
<dbReference type="PROSITE" id="PS50920">
    <property type="entry name" value="SOLCAR"/>
    <property type="match status" value="2"/>
</dbReference>
<dbReference type="PRINTS" id="PR00926">
    <property type="entry name" value="MITOCARRIER"/>
</dbReference>
<evidence type="ECO:0000256" key="4">
    <source>
        <dbReference type="ARBA" id="ARBA00022692"/>
    </source>
</evidence>
<dbReference type="InterPro" id="IPR023395">
    <property type="entry name" value="MCP_dom_sf"/>
</dbReference>
<evidence type="ECO:0000256" key="2">
    <source>
        <dbReference type="ARBA" id="ARBA00006375"/>
    </source>
</evidence>
<dbReference type="SUPFAM" id="SSF103506">
    <property type="entry name" value="Mitochondrial carrier"/>
    <property type="match status" value="1"/>
</dbReference>
<evidence type="ECO:0000256" key="8">
    <source>
        <dbReference type="RuleBase" id="RU000488"/>
    </source>
</evidence>
<evidence type="ECO:0000313" key="10">
    <source>
        <dbReference type="WBParaSite" id="jg21453.2"/>
    </source>
</evidence>
<dbReference type="GO" id="GO:0016020">
    <property type="term" value="C:membrane"/>
    <property type="evidence" value="ECO:0007669"/>
    <property type="project" value="UniProtKB-SubCell"/>
</dbReference>
<protein>
    <submittedName>
        <fullName evidence="10">Uncharacterized protein</fullName>
    </submittedName>
</protein>
<evidence type="ECO:0000313" key="9">
    <source>
        <dbReference type="Proteomes" id="UP000887574"/>
    </source>
</evidence>
<organism evidence="9 10">
    <name type="scientific">Ditylenchus dipsaci</name>
    <dbReference type="NCBI Taxonomy" id="166011"/>
    <lineage>
        <taxon>Eukaryota</taxon>
        <taxon>Metazoa</taxon>
        <taxon>Ecdysozoa</taxon>
        <taxon>Nematoda</taxon>
        <taxon>Chromadorea</taxon>
        <taxon>Rhabditida</taxon>
        <taxon>Tylenchina</taxon>
        <taxon>Tylenchomorpha</taxon>
        <taxon>Sphaerularioidea</taxon>
        <taxon>Anguinidae</taxon>
        <taxon>Anguininae</taxon>
        <taxon>Ditylenchus</taxon>
    </lineage>
</organism>
<feature type="repeat" description="Solcar" evidence="7">
    <location>
        <begin position="147"/>
        <end position="233"/>
    </location>
</feature>
<keyword evidence="3 8" id="KW-0813">Transport</keyword>
<comment type="subcellular location">
    <subcellularLocation>
        <location evidence="1">Membrane</location>
        <topology evidence="1">Multi-pass membrane protein</topology>
    </subcellularLocation>
</comment>
<dbReference type="InterPro" id="IPR002067">
    <property type="entry name" value="MCP"/>
</dbReference>
<dbReference type="InterPro" id="IPR018108">
    <property type="entry name" value="MCP_transmembrane"/>
</dbReference>
<evidence type="ECO:0000256" key="7">
    <source>
        <dbReference type="PROSITE-ProRule" id="PRU00282"/>
    </source>
</evidence>
<evidence type="ECO:0000256" key="3">
    <source>
        <dbReference type="ARBA" id="ARBA00022448"/>
    </source>
</evidence>
<evidence type="ECO:0000256" key="6">
    <source>
        <dbReference type="ARBA" id="ARBA00023136"/>
    </source>
</evidence>
<feature type="repeat" description="Solcar" evidence="7">
    <location>
        <begin position="1"/>
        <end position="73"/>
    </location>
</feature>
<dbReference type="GO" id="GO:0055085">
    <property type="term" value="P:transmembrane transport"/>
    <property type="evidence" value="ECO:0007669"/>
    <property type="project" value="InterPro"/>
</dbReference>
<keyword evidence="6 7" id="KW-0472">Membrane</keyword>
<name>A0A915DP75_9BILA</name>
<keyword evidence="9" id="KW-1185">Reference proteome</keyword>
<dbReference type="Pfam" id="PF00153">
    <property type="entry name" value="Mito_carr"/>
    <property type="match status" value="3"/>
</dbReference>
<proteinExistence type="inferred from homology"/>
<accession>A0A915DP75</accession>
<keyword evidence="4 7" id="KW-0812">Transmembrane</keyword>
<reference evidence="10" key="1">
    <citation type="submission" date="2022-11" db="UniProtKB">
        <authorList>
            <consortium name="WormBaseParasite"/>
        </authorList>
    </citation>
    <scope>IDENTIFICATION</scope>
</reference>
<evidence type="ECO:0000256" key="5">
    <source>
        <dbReference type="ARBA" id="ARBA00022737"/>
    </source>
</evidence>
<keyword evidence="5" id="KW-0677">Repeat</keyword>